<dbReference type="SUPFAM" id="SSF55347">
    <property type="entry name" value="Glyceraldehyde-3-phosphate dehydrogenase-like, C-terminal domain"/>
    <property type="match status" value="1"/>
</dbReference>
<evidence type="ECO:0000259" key="2">
    <source>
        <dbReference type="Pfam" id="PF01408"/>
    </source>
</evidence>
<dbReference type="AlphaFoldDB" id="A0A1C6T149"/>
<feature type="domain" description="Gfo/Idh/MocA-like oxidoreductase N-terminal" evidence="2">
    <location>
        <begin position="19"/>
        <end position="140"/>
    </location>
</feature>
<protein>
    <submittedName>
        <fullName evidence="3">Predicted dehydrogenase</fullName>
    </submittedName>
</protein>
<dbReference type="PANTHER" id="PTHR43818:SF11">
    <property type="entry name" value="BCDNA.GH03377"/>
    <property type="match status" value="1"/>
</dbReference>
<dbReference type="STRING" id="145857.GA0070616_5132"/>
<dbReference type="InterPro" id="IPR050463">
    <property type="entry name" value="Gfo/Idh/MocA_oxidrdct_glycsds"/>
</dbReference>
<sequence length="399" mass="41699">MSTARPSAAGRGAPVDAPRVALVGANGHGRSHRRVIGALHDVGRVRLVALVDTRPLEDEPAAPVPADTRVFADHREMLAAVAPDVVVICTPPHTHLPIALDALAAGADLLLEKPPVLCSEEHDELTGALAATGRLAQVGFQALGSAALTALTDAITAGRLGRLTGISTVAAWQRPDGYYARSPWAGRRSLGGRPVLDGALANPLAHAVMQCLAVAEAVTGAPVRPETIEVERYRVRPIEVDDTAVLRVRSAGGPPIVAAVTLAGEAFVPGEVTVTGHAGRAVLEYPTDRLLLPGDEAPREVPGRRGLLENLIEHRADRTVPLIAPLARTAPFTAVLTALRAAPEPRLLGGDVVEQVGAGAERIVRIRGINEVLRTAADRGALPSELGVPWAVPPWRPQG</sequence>
<dbReference type="SUPFAM" id="SSF51735">
    <property type="entry name" value="NAD(P)-binding Rossmann-fold domains"/>
    <property type="match status" value="1"/>
</dbReference>
<dbReference type="RefSeq" id="WP_091088347.1">
    <property type="nucleotide sequence ID" value="NZ_FMHT01000003.1"/>
</dbReference>
<keyword evidence="4" id="KW-1185">Reference proteome</keyword>
<name>A0A1C6T149_9ACTN</name>
<organism evidence="3 4">
    <name type="scientific">Micromonospora nigra</name>
    <dbReference type="NCBI Taxonomy" id="145857"/>
    <lineage>
        <taxon>Bacteria</taxon>
        <taxon>Bacillati</taxon>
        <taxon>Actinomycetota</taxon>
        <taxon>Actinomycetes</taxon>
        <taxon>Micromonosporales</taxon>
        <taxon>Micromonosporaceae</taxon>
        <taxon>Micromonospora</taxon>
    </lineage>
</organism>
<dbReference type="GO" id="GO:0000166">
    <property type="term" value="F:nucleotide binding"/>
    <property type="evidence" value="ECO:0007669"/>
    <property type="project" value="InterPro"/>
</dbReference>
<evidence type="ECO:0000313" key="3">
    <source>
        <dbReference type="EMBL" id="SCL35075.1"/>
    </source>
</evidence>
<keyword evidence="1" id="KW-0560">Oxidoreductase</keyword>
<dbReference type="Gene3D" id="3.40.50.720">
    <property type="entry name" value="NAD(P)-binding Rossmann-like Domain"/>
    <property type="match status" value="1"/>
</dbReference>
<gene>
    <name evidence="3" type="ORF">GA0070616_5132</name>
</gene>
<dbReference type="Pfam" id="PF01408">
    <property type="entry name" value="GFO_IDH_MocA"/>
    <property type="match status" value="1"/>
</dbReference>
<dbReference type="InterPro" id="IPR000683">
    <property type="entry name" value="Gfo/Idh/MocA-like_OxRdtase_N"/>
</dbReference>
<dbReference type="InterPro" id="IPR036291">
    <property type="entry name" value="NAD(P)-bd_dom_sf"/>
</dbReference>
<dbReference type="PANTHER" id="PTHR43818">
    <property type="entry name" value="BCDNA.GH03377"/>
    <property type="match status" value="1"/>
</dbReference>
<dbReference type="OrthoDB" id="9812981at2"/>
<dbReference type="EMBL" id="FMHT01000003">
    <property type="protein sequence ID" value="SCL35075.1"/>
    <property type="molecule type" value="Genomic_DNA"/>
</dbReference>
<proteinExistence type="predicted"/>
<accession>A0A1C6T149</accession>
<dbReference type="Proteomes" id="UP000199699">
    <property type="component" value="Unassembled WGS sequence"/>
</dbReference>
<dbReference type="Gene3D" id="3.30.360.10">
    <property type="entry name" value="Dihydrodipicolinate Reductase, domain 2"/>
    <property type="match status" value="1"/>
</dbReference>
<dbReference type="GO" id="GO:0016491">
    <property type="term" value="F:oxidoreductase activity"/>
    <property type="evidence" value="ECO:0007669"/>
    <property type="project" value="UniProtKB-KW"/>
</dbReference>
<evidence type="ECO:0000313" key="4">
    <source>
        <dbReference type="Proteomes" id="UP000199699"/>
    </source>
</evidence>
<evidence type="ECO:0000256" key="1">
    <source>
        <dbReference type="ARBA" id="ARBA00023002"/>
    </source>
</evidence>
<reference evidence="3 4" key="1">
    <citation type="submission" date="2016-06" db="EMBL/GenBank/DDBJ databases">
        <authorList>
            <person name="Kjaerup R.B."/>
            <person name="Dalgaard T.S."/>
            <person name="Juul-Madsen H.R."/>
        </authorList>
    </citation>
    <scope>NUCLEOTIDE SEQUENCE [LARGE SCALE GENOMIC DNA]</scope>
    <source>
        <strain evidence="3 4">DSM 43818</strain>
    </source>
</reference>